<evidence type="ECO:0000256" key="1">
    <source>
        <dbReference type="ARBA" id="ARBA00022729"/>
    </source>
</evidence>
<organism evidence="5">
    <name type="scientific">Desulfobacca acetoxidans</name>
    <dbReference type="NCBI Taxonomy" id="60893"/>
    <lineage>
        <taxon>Bacteria</taxon>
        <taxon>Pseudomonadati</taxon>
        <taxon>Thermodesulfobacteriota</taxon>
        <taxon>Desulfobaccia</taxon>
        <taxon>Desulfobaccales</taxon>
        <taxon>Desulfobaccaceae</taxon>
        <taxon>Desulfobacca</taxon>
    </lineage>
</organism>
<evidence type="ECO:0000256" key="2">
    <source>
        <dbReference type="SAM" id="SignalP"/>
    </source>
</evidence>
<dbReference type="InterPro" id="IPR003715">
    <property type="entry name" value="Poly_export_N"/>
</dbReference>
<evidence type="ECO:0000259" key="3">
    <source>
        <dbReference type="Pfam" id="PF02563"/>
    </source>
</evidence>
<comment type="caution">
    <text evidence="5">The sequence shown here is derived from an EMBL/GenBank/DDBJ whole genome shotgun (WGS) entry which is preliminary data.</text>
</comment>
<dbReference type="AlphaFoldDB" id="A0A7C3WIL5"/>
<sequence>MKSWKKIVCWIQIFLLLYPVSAGHSQTSPDYEDQARFYLQDIGPRREPTPPGQLPVRPLPPAPSKIFGPEISRLPELYRPEPKPVEPAKVLTTAPRQPEEISAIERRAWEQHLFLRQFGYSFFYQPPASFLPVQNVPVGPDYIIGPGDTVRIVIWGSIQGEVDSTVDRNGQITIPNIGVVQVSGLTFGQLQQVLEKEFSRQYTNFHLNVTLDNLRTIQVFVVGQARFPGSYAVSSLATLVSALFAAGGPSKSGSLRNIQVRRGAKVVVHFDMYDFLLKGDKSRDIRLQNDDVIFIPPIGPVVAIGYPKTLAEIEEDLKLITRLELGEKFPGYDLPGFTLQKSEQLPSLFPEPPEKQEPVKPPAPGWLEREAEASHKEFQKRFGMSLKEAAQRIGLSKRQEVGGPIKIPAIYELKEEKTLSDLLRLAGGLSGQAFKGRVQVLRVQDRRQMVLLDDDLGKVLSRNVPLVDGDFVMIFRVPSQVENKVVIAGAVKNPGEYGLKENMRLKDLVNMAGGLLHYSSQDETEISRTTVTPEGPLTSRIYVNLRRALADAPRDNILLKPNDYIFIRPVPDWNVYQTVRIEGEVKFPGTYAIKKGETLSSLLARAGGFPTKAYPFGAVFIRPSVKKLQKEQLKAAIDRAEASVLALSAERAVTGLSAEEAKRAEVVSQQQRQLLERLRKIEPLGRVVVRMDDPERLRGTSWDIELEDGDAIYIPQMPQTVNVVGAVHSPTSVIYSPNRSVKDYLNMAGGLTRIADEKEIYVIKANGSAVSRRAFNWLGFGKTVDYAGYEYHFGGIKSLTLDPGDTIVVPEKLERIAWLKEIRDIAQILGNIALTAGVVLVGLK</sequence>
<feature type="signal peptide" evidence="2">
    <location>
        <begin position="1"/>
        <end position="24"/>
    </location>
</feature>
<name>A0A7C3WIL5_9BACT</name>
<evidence type="ECO:0000313" key="5">
    <source>
        <dbReference type="EMBL" id="HGB15569.1"/>
    </source>
</evidence>
<dbReference type="Pfam" id="PF10531">
    <property type="entry name" value="SLBB"/>
    <property type="match status" value="5"/>
</dbReference>
<dbReference type="InterPro" id="IPR019554">
    <property type="entry name" value="Soluble_ligand-bd"/>
</dbReference>
<evidence type="ECO:0000259" key="4">
    <source>
        <dbReference type="Pfam" id="PF10531"/>
    </source>
</evidence>
<dbReference type="Gene3D" id="3.30.1950.10">
    <property type="entry name" value="wza like domain"/>
    <property type="match status" value="1"/>
</dbReference>
<protein>
    <recommendedName>
        <fullName evidence="6">Polysaccharide export protein</fullName>
    </recommendedName>
</protein>
<dbReference type="PANTHER" id="PTHR33619:SF3">
    <property type="entry name" value="POLYSACCHARIDE EXPORT PROTEIN GFCE-RELATED"/>
    <property type="match status" value="1"/>
</dbReference>
<dbReference type="Pfam" id="PF02563">
    <property type="entry name" value="Poly_export"/>
    <property type="match status" value="1"/>
</dbReference>
<dbReference type="GO" id="GO:0015159">
    <property type="term" value="F:polysaccharide transmembrane transporter activity"/>
    <property type="evidence" value="ECO:0007669"/>
    <property type="project" value="InterPro"/>
</dbReference>
<dbReference type="EMBL" id="DTHB01000056">
    <property type="protein sequence ID" value="HGB15569.1"/>
    <property type="molecule type" value="Genomic_DNA"/>
</dbReference>
<keyword evidence="1 2" id="KW-0732">Signal</keyword>
<feature type="domain" description="Soluble ligand binding" evidence="4">
    <location>
        <begin position="219"/>
        <end position="263"/>
    </location>
</feature>
<dbReference type="PANTHER" id="PTHR33619">
    <property type="entry name" value="POLYSACCHARIDE EXPORT PROTEIN GFCE-RELATED"/>
    <property type="match status" value="1"/>
</dbReference>
<feature type="chain" id="PRO_5027843581" description="Polysaccharide export protein" evidence="2">
    <location>
        <begin position="25"/>
        <end position="844"/>
    </location>
</feature>
<dbReference type="Gene3D" id="3.10.560.10">
    <property type="entry name" value="Outer membrane lipoprotein wza domain like"/>
    <property type="match status" value="5"/>
</dbReference>
<feature type="domain" description="Soluble ligand binding" evidence="4">
    <location>
        <begin position="579"/>
        <end position="614"/>
    </location>
</feature>
<evidence type="ECO:0008006" key="6">
    <source>
        <dbReference type="Google" id="ProtNLM"/>
    </source>
</evidence>
<proteinExistence type="predicted"/>
<accession>A0A7C3WIL5</accession>
<feature type="domain" description="Soluble ligand binding" evidence="4">
    <location>
        <begin position="721"/>
        <end position="768"/>
    </location>
</feature>
<feature type="domain" description="Soluble ligand binding" evidence="4">
    <location>
        <begin position="401"/>
        <end position="450"/>
    </location>
</feature>
<reference evidence="5" key="1">
    <citation type="journal article" date="2020" name="mSystems">
        <title>Genome- and Community-Level Interaction Insights into Carbon Utilization and Element Cycling Functions of Hydrothermarchaeota in Hydrothermal Sediment.</title>
        <authorList>
            <person name="Zhou Z."/>
            <person name="Liu Y."/>
            <person name="Xu W."/>
            <person name="Pan J."/>
            <person name="Luo Z.H."/>
            <person name="Li M."/>
        </authorList>
    </citation>
    <scope>NUCLEOTIDE SEQUENCE [LARGE SCALE GENOMIC DNA]</scope>
    <source>
        <strain evidence="5">SpSt-776</strain>
    </source>
</reference>
<feature type="domain" description="Polysaccharide export protein N-terminal" evidence="3">
    <location>
        <begin position="137"/>
        <end position="211"/>
    </location>
</feature>
<gene>
    <name evidence="5" type="ORF">ENV62_10095</name>
</gene>
<dbReference type="InterPro" id="IPR049712">
    <property type="entry name" value="Poly_export"/>
</dbReference>
<feature type="domain" description="Soluble ligand binding" evidence="4">
    <location>
        <begin position="485"/>
        <end position="517"/>
    </location>
</feature>